<reference evidence="1" key="1">
    <citation type="submission" date="2023-04" db="EMBL/GenBank/DDBJ databases">
        <title>Ambrosiozyma monospora NBRC 10751.</title>
        <authorList>
            <person name="Ichikawa N."/>
            <person name="Sato H."/>
            <person name="Tonouchi N."/>
        </authorList>
    </citation>
    <scope>NUCLEOTIDE SEQUENCE</scope>
    <source>
        <strain evidence="1">NBRC 10751</strain>
    </source>
</reference>
<dbReference type="Proteomes" id="UP001165064">
    <property type="component" value="Unassembled WGS sequence"/>
</dbReference>
<protein>
    <submittedName>
        <fullName evidence="1">Unnamed protein product</fullName>
    </submittedName>
</protein>
<accession>A0ACB5UA19</accession>
<keyword evidence="2" id="KW-1185">Reference proteome</keyword>
<evidence type="ECO:0000313" key="2">
    <source>
        <dbReference type="Proteomes" id="UP001165064"/>
    </source>
</evidence>
<comment type="caution">
    <text evidence="1">The sequence shown here is derived from an EMBL/GenBank/DDBJ whole genome shotgun (WGS) entry which is preliminary data.</text>
</comment>
<dbReference type="EMBL" id="BSXS01014891">
    <property type="protein sequence ID" value="GMF06132.1"/>
    <property type="molecule type" value="Genomic_DNA"/>
</dbReference>
<gene>
    <name evidence="1" type="ORF">Amon02_001257300</name>
</gene>
<name>A0ACB5UA19_AMBMO</name>
<organism evidence="1 2">
    <name type="scientific">Ambrosiozyma monospora</name>
    <name type="common">Yeast</name>
    <name type="synonym">Endomycopsis monosporus</name>
    <dbReference type="NCBI Taxonomy" id="43982"/>
    <lineage>
        <taxon>Eukaryota</taxon>
        <taxon>Fungi</taxon>
        <taxon>Dikarya</taxon>
        <taxon>Ascomycota</taxon>
        <taxon>Saccharomycotina</taxon>
        <taxon>Pichiomycetes</taxon>
        <taxon>Pichiales</taxon>
        <taxon>Pichiaceae</taxon>
        <taxon>Ambrosiozyma</taxon>
    </lineage>
</organism>
<proteinExistence type="predicted"/>
<sequence length="178" mass="19693">MLMSKLNDTSSDTSDSSSDNGIIKSMINKSVQKFKRNSSSKSSNSGSQNGSGVDGSVPSPIVVVPRSRSNKRTDSGVDPLSSDDPTASVMLRVNSDDQDISVPFPSSHDDSGDDIFKRPLDKTSIPAIFLNPGIQLLRVTHKKRVMRTFRIDIDKNRLWWNSKSSSFLEIDKIKIQQY</sequence>
<evidence type="ECO:0000313" key="1">
    <source>
        <dbReference type="EMBL" id="GMF06132.1"/>
    </source>
</evidence>